<dbReference type="PANTHER" id="PTHR11011:SF24">
    <property type="entry name" value="FATTY ACYL-COA REDUCTASE"/>
    <property type="match status" value="1"/>
</dbReference>
<dbReference type="CDD" id="cd09071">
    <property type="entry name" value="FAR_C"/>
    <property type="match status" value="1"/>
</dbReference>
<dbReference type="InterPro" id="IPR013120">
    <property type="entry name" value="FAR_NAD-bd"/>
</dbReference>
<evidence type="ECO:0000256" key="2">
    <source>
        <dbReference type="ARBA" id="ARBA00022516"/>
    </source>
</evidence>
<evidence type="ECO:0000256" key="1">
    <source>
        <dbReference type="ARBA" id="ARBA00005928"/>
    </source>
</evidence>
<dbReference type="InterPro" id="IPR036291">
    <property type="entry name" value="NAD(P)-bd_dom_sf"/>
</dbReference>
<dbReference type="AlphaFoldDB" id="A0A9N9MVP1"/>
<dbReference type="Proteomes" id="UP001152799">
    <property type="component" value="Chromosome 8"/>
</dbReference>
<dbReference type="GO" id="GO:0035336">
    <property type="term" value="P:long-chain fatty-acyl-CoA metabolic process"/>
    <property type="evidence" value="ECO:0007669"/>
    <property type="project" value="TreeGrafter"/>
</dbReference>
<dbReference type="InterPro" id="IPR033640">
    <property type="entry name" value="FAR_C"/>
</dbReference>
<evidence type="ECO:0000259" key="5">
    <source>
        <dbReference type="Pfam" id="PF03015"/>
    </source>
</evidence>
<dbReference type="Gene3D" id="3.40.50.720">
    <property type="entry name" value="NAD(P)-binding Rossmann-like Domain"/>
    <property type="match status" value="1"/>
</dbReference>
<proteinExistence type="inferred from homology"/>
<dbReference type="GO" id="GO:0005777">
    <property type="term" value="C:peroxisome"/>
    <property type="evidence" value="ECO:0007669"/>
    <property type="project" value="TreeGrafter"/>
</dbReference>
<keyword evidence="2 4" id="KW-0444">Lipid biosynthesis</keyword>
<dbReference type="GO" id="GO:0080019">
    <property type="term" value="F:alcohol-forming very long-chain fatty acyl-CoA reductase activity"/>
    <property type="evidence" value="ECO:0007669"/>
    <property type="project" value="InterPro"/>
</dbReference>
<keyword evidence="8" id="KW-1185">Reference proteome</keyword>
<evidence type="ECO:0000259" key="6">
    <source>
        <dbReference type="Pfam" id="PF07993"/>
    </source>
</evidence>
<dbReference type="EC" id="1.2.1.84" evidence="4"/>
<feature type="transmembrane region" description="Helical" evidence="4">
    <location>
        <begin position="212"/>
        <end position="236"/>
    </location>
</feature>
<evidence type="ECO:0000313" key="8">
    <source>
        <dbReference type="Proteomes" id="UP001152799"/>
    </source>
</evidence>
<comment type="similarity">
    <text evidence="1 4">Belongs to the fatty acyl-CoA reductase family.</text>
</comment>
<dbReference type="InterPro" id="IPR026055">
    <property type="entry name" value="FAR"/>
</dbReference>
<dbReference type="PANTHER" id="PTHR11011">
    <property type="entry name" value="MALE STERILITY PROTEIN 2-RELATED"/>
    <property type="match status" value="1"/>
</dbReference>
<gene>
    <name evidence="7" type="ORF">CEUTPL_LOCUS12857</name>
</gene>
<comment type="catalytic activity">
    <reaction evidence="4">
        <text>a long-chain fatty acyl-CoA + 2 NADPH + 2 H(+) = a long-chain primary fatty alcohol + 2 NADP(+) + CoA</text>
        <dbReference type="Rhea" id="RHEA:52716"/>
        <dbReference type="ChEBI" id="CHEBI:15378"/>
        <dbReference type="ChEBI" id="CHEBI:57287"/>
        <dbReference type="ChEBI" id="CHEBI:57783"/>
        <dbReference type="ChEBI" id="CHEBI:58349"/>
        <dbReference type="ChEBI" id="CHEBI:77396"/>
        <dbReference type="ChEBI" id="CHEBI:83139"/>
        <dbReference type="EC" id="1.2.1.84"/>
    </reaction>
</comment>
<comment type="function">
    <text evidence="4">Catalyzes the reduction of fatty acyl-CoA to fatty alcohols.</text>
</comment>
<protein>
    <recommendedName>
        <fullName evidence="4">Fatty acyl-CoA reductase</fullName>
        <ecNumber evidence="4">1.2.1.84</ecNumber>
    </recommendedName>
</protein>
<dbReference type="GO" id="GO:0102965">
    <property type="term" value="F:alcohol-forming long-chain fatty acyl-CoA reductase activity"/>
    <property type="evidence" value="ECO:0007669"/>
    <property type="project" value="UniProtKB-EC"/>
</dbReference>
<dbReference type="Pfam" id="PF07993">
    <property type="entry name" value="NAD_binding_4"/>
    <property type="match status" value="1"/>
</dbReference>
<evidence type="ECO:0000256" key="4">
    <source>
        <dbReference type="RuleBase" id="RU363097"/>
    </source>
</evidence>
<dbReference type="Pfam" id="PF03015">
    <property type="entry name" value="Sterile"/>
    <property type="match status" value="1"/>
</dbReference>
<name>A0A9N9MVP1_9CUCU</name>
<keyword evidence="4" id="KW-0812">Transmembrane</keyword>
<dbReference type="SUPFAM" id="SSF51735">
    <property type="entry name" value="NAD(P)-binding Rossmann-fold domains"/>
    <property type="match status" value="1"/>
</dbReference>
<keyword evidence="4" id="KW-1133">Transmembrane helix</keyword>
<keyword evidence="4" id="KW-0521">NADP</keyword>
<keyword evidence="4" id="KW-0560">Oxidoreductase</keyword>
<sequence length="369" mass="43058">MTKIEHFQQVSTTYCNIDNKKFVEEILYPASVDWREAVSVAENADSNTLDLLAQHYITDFPNTYTFTKRLAEHCVNDLLVGKVPTVICRPSVVIGSLEEPFEGWSDNFNGPVGLLIAGASGLLRIVYADSEIDTDYNAVDNVVKGMIVSAWHNATATGNLQEIFIYQMCKGDKLPYKLGNLIEHGKKLYWDIPLERKVWFPRNKPTKCWYEYFVTVLLCQVIPAMFFDLVLWIAGYPPTIFKIQRKIYIANMAISHFMLNDWKFDNRKYDELFEIVPIEERSDFNFTVRPSSEFLIYDFYMKCGNYVRYYLLKESKEVTQKNKTRTLWMFCADWVLRVVSYLGLAWIVLVKYCVPLTIFNAFSLYWINL</sequence>
<evidence type="ECO:0000313" key="7">
    <source>
        <dbReference type="EMBL" id="CAG9772445.1"/>
    </source>
</evidence>
<feature type="domain" description="Thioester reductase (TE)" evidence="6">
    <location>
        <begin position="2"/>
        <end position="145"/>
    </location>
</feature>
<feature type="domain" description="Fatty acyl-CoA reductase C-terminal" evidence="5">
    <location>
        <begin position="220"/>
        <end position="314"/>
    </location>
</feature>
<dbReference type="EMBL" id="OU892284">
    <property type="protein sequence ID" value="CAG9772445.1"/>
    <property type="molecule type" value="Genomic_DNA"/>
</dbReference>
<dbReference type="OrthoDB" id="429813at2759"/>
<keyword evidence="4" id="KW-0472">Membrane</keyword>
<keyword evidence="3 4" id="KW-0443">Lipid metabolism</keyword>
<evidence type="ECO:0000256" key="3">
    <source>
        <dbReference type="ARBA" id="ARBA00023098"/>
    </source>
</evidence>
<feature type="transmembrane region" description="Helical" evidence="4">
    <location>
        <begin position="334"/>
        <end position="367"/>
    </location>
</feature>
<accession>A0A9N9MVP1</accession>
<organism evidence="7 8">
    <name type="scientific">Ceutorhynchus assimilis</name>
    <name type="common">cabbage seed weevil</name>
    <dbReference type="NCBI Taxonomy" id="467358"/>
    <lineage>
        <taxon>Eukaryota</taxon>
        <taxon>Metazoa</taxon>
        <taxon>Ecdysozoa</taxon>
        <taxon>Arthropoda</taxon>
        <taxon>Hexapoda</taxon>
        <taxon>Insecta</taxon>
        <taxon>Pterygota</taxon>
        <taxon>Neoptera</taxon>
        <taxon>Endopterygota</taxon>
        <taxon>Coleoptera</taxon>
        <taxon>Polyphaga</taxon>
        <taxon>Cucujiformia</taxon>
        <taxon>Curculionidae</taxon>
        <taxon>Ceutorhynchinae</taxon>
        <taxon>Ceutorhynchus</taxon>
    </lineage>
</organism>
<reference evidence="7" key="1">
    <citation type="submission" date="2022-01" db="EMBL/GenBank/DDBJ databases">
        <authorList>
            <person name="King R."/>
        </authorList>
    </citation>
    <scope>NUCLEOTIDE SEQUENCE</scope>
</reference>